<evidence type="ECO:0000313" key="1">
    <source>
        <dbReference type="EMBL" id="MBB6443576.1"/>
    </source>
</evidence>
<organism evidence="1 2">
    <name type="scientific">Bacillus benzoevorans</name>
    <dbReference type="NCBI Taxonomy" id="1456"/>
    <lineage>
        <taxon>Bacteria</taxon>
        <taxon>Bacillati</taxon>
        <taxon>Bacillota</taxon>
        <taxon>Bacilli</taxon>
        <taxon>Bacillales</taxon>
        <taxon>Bacillaceae</taxon>
        <taxon>Bacillus</taxon>
    </lineage>
</organism>
<dbReference type="AlphaFoldDB" id="A0A7X0LT60"/>
<name>A0A7X0LT60_9BACI</name>
<comment type="caution">
    <text evidence="1">The sequence shown here is derived from an EMBL/GenBank/DDBJ whole genome shotgun (WGS) entry which is preliminary data.</text>
</comment>
<dbReference type="Proteomes" id="UP000531594">
    <property type="component" value="Unassembled WGS sequence"/>
</dbReference>
<accession>A0A7X0LT60</accession>
<protein>
    <submittedName>
        <fullName evidence="1">Uncharacterized protein</fullName>
    </submittedName>
</protein>
<keyword evidence="2" id="KW-1185">Reference proteome</keyword>
<gene>
    <name evidence="1" type="ORF">HNR53_000164</name>
</gene>
<evidence type="ECO:0000313" key="2">
    <source>
        <dbReference type="Proteomes" id="UP000531594"/>
    </source>
</evidence>
<sequence length="84" mass="8928">MEKEKVSAQKTKEVNLKLNQELNDADNIPFAFGGGEINSATGANINIQEALEGDHGLGENIGDSVLPTYMTNNAPAIKITGNNK</sequence>
<reference evidence="1 2" key="1">
    <citation type="submission" date="2020-08" db="EMBL/GenBank/DDBJ databases">
        <title>Genomic Encyclopedia of Type Strains, Phase IV (KMG-IV): sequencing the most valuable type-strain genomes for metagenomic binning, comparative biology and taxonomic classification.</title>
        <authorList>
            <person name="Goeker M."/>
        </authorList>
    </citation>
    <scope>NUCLEOTIDE SEQUENCE [LARGE SCALE GENOMIC DNA]</scope>
    <source>
        <strain evidence="1 2">DSM 5391</strain>
    </source>
</reference>
<dbReference type="RefSeq" id="WP_184521577.1">
    <property type="nucleotide sequence ID" value="NZ_JACHGK010000001.1"/>
</dbReference>
<proteinExistence type="predicted"/>
<dbReference type="EMBL" id="JACHGK010000001">
    <property type="protein sequence ID" value="MBB6443576.1"/>
    <property type="molecule type" value="Genomic_DNA"/>
</dbReference>